<gene>
    <name evidence="1" type="ORF">Pint_01331</name>
</gene>
<proteinExistence type="predicted"/>
<dbReference type="EMBL" id="CM047736">
    <property type="protein sequence ID" value="KAJ0052326.1"/>
    <property type="molecule type" value="Genomic_DNA"/>
</dbReference>
<dbReference type="Proteomes" id="UP001163603">
    <property type="component" value="Chromosome 1"/>
</dbReference>
<keyword evidence="2" id="KW-1185">Reference proteome</keyword>
<comment type="caution">
    <text evidence="1">The sequence shown here is derived from an EMBL/GenBank/DDBJ whole genome shotgun (WGS) entry which is preliminary data.</text>
</comment>
<sequence length="369" mass="40200">MLSKGIKHIAIFTICLIYADGTPVPMNNGPPIPADKSQLDGWFQANVKPCNSRQKSVDPELAAAEAGSRVIKVRMDGSGDFKTINDALNSIPSGNDTKRVILWIGPGEYREKVKIDGSKKFVTLYGSPNAIPTLTFDGTAAKYGTIDSATLVVESDYFIAANIIIKNSAPRPDGKRVGAQAVALRVSGDKAAFYNCKVFGFQDTLCDHKGNHFFKDCYIEGTVDFIFGSGKSLYLNTELHVLGDGMSQFTVITAHARDSANEDTGYSFVHCSITGKGSTYLGRAWKTSPRVVYAFTSMGKVVTPAGWTNNFHPERDRSVFYGEYQCSGAGSTPKSRAKFTRQLTKEEVQPFLSLGYVQGAQWILPPPTL</sequence>
<reference evidence="2" key="1">
    <citation type="journal article" date="2023" name="G3 (Bethesda)">
        <title>Genome assembly and association tests identify interacting loci associated with vigor, precocity, and sex in interspecific pistachio rootstocks.</title>
        <authorList>
            <person name="Palmer W."/>
            <person name="Jacygrad E."/>
            <person name="Sagayaradj S."/>
            <person name="Cavanaugh K."/>
            <person name="Han R."/>
            <person name="Bertier L."/>
            <person name="Beede B."/>
            <person name="Kafkas S."/>
            <person name="Golino D."/>
            <person name="Preece J."/>
            <person name="Michelmore R."/>
        </authorList>
    </citation>
    <scope>NUCLEOTIDE SEQUENCE [LARGE SCALE GENOMIC DNA]</scope>
</reference>
<organism evidence="1 2">
    <name type="scientific">Pistacia integerrima</name>
    <dbReference type="NCBI Taxonomy" id="434235"/>
    <lineage>
        <taxon>Eukaryota</taxon>
        <taxon>Viridiplantae</taxon>
        <taxon>Streptophyta</taxon>
        <taxon>Embryophyta</taxon>
        <taxon>Tracheophyta</taxon>
        <taxon>Spermatophyta</taxon>
        <taxon>Magnoliopsida</taxon>
        <taxon>eudicotyledons</taxon>
        <taxon>Gunneridae</taxon>
        <taxon>Pentapetalae</taxon>
        <taxon>rosids</taxon>
        <taxon>malvids</taxon>
        <taxon>Sapindales</taxon>
        <taxon>Anacardiaceae</taxon>
        <taxon>Pistacia</taxon>
    </lineage>
</organism>
<protein>
    <submittedName>
        <fullName evidence="1">Uncharacterized protein</fullName>
    </submittedName>
</protein>
<accession>A0ACC0ZJR9</accession>
<evidence type="ECO:0000313" key="2">
    <source>
        <dbReference type="Proteomes" id="UP001163603"/>
    </source>
</evidence>
<evidence type="ECO:0000313" key="1">
    <source>
        <dbReference type="EMBL" id="KAJ0052326.1"/>
    </source>
</evidence>
<name>A0ACC0ZJR9_9ROSI</name>